<evidence type="ECO:0000256" key="1">
    <source>
        <dbReference type="ARBA" id="ARBA00004496"/>
    </source>
</evidence>
<dbReference type="GO" id="GO:0006282">
    <property type="term" value="P:regulation of DNA repair"/>
    <property type="evidence" value="ECO:0007669"/>
    <property type="project" value="UniProtKB-UniRule"/>
</dbReference>
<feature type="domain" description="RecX third three-helical" evidence="7">
    <location>
        <begin position="101"/>
        <end position="146"/>
    </location>
</feature>
<dbReference type="InterPro" id="IPR053924">
    <property type="entry name" value="RecX_HTH_2nd"/>
</dbReference>
<keyword evidence="10" id="KW-1185">Reference proteome</keyword>
<dbReference type="Pfam" id="PF21981">
    <property type="entry name" value="RecX_HTH3"/>
    <property type="match status" value="1"/>
</dbReference>
<accession>A0A1G5PKH0</accession>
<protein>
    <recommendedName>
        <fullName evidence="3 5">Regulatory protein RecX</fullName>
    </recommendedName>
</protein>
<comment type="function">
    <text evidence="5">Modulates RecA activity.</text>
</comment>
<dbReference type="PANTHER" id="PTHR33602:SF1">
    <property type="entry name" value="REGULATORY PROTEIN RECX FAMILY PROTEIN"/>
    <property type="match status" value="1"/>
</dbReference>
<dbReference type="GO" id="GO:0005737">
    <property type="term" value="C:cytoplasm"/>
    <property type="evidence" value="ECO:0007669"/>
    <property type="project" value="UniProtKB-SubCell"/>
</dbReference>
<gene>
    <name evidence="5" type="primary">recX</name>
    <name evidence="9" type="ORF">SAMN03097708_00232</name>
</gene>
<dbReference type="Pfam" id="PF21982">
    <property type="entry name" value="RecX_HTH1"/>
    <property type="match status" value="1"/>
</dbReference>
<feature type="domain" description="RecX second three-helical" evidence="6">
    <location>
        <begin position="55"/>
        <end position="92"/>
    </location>
</feature>
<evidence type="ECO:0000259" key="6">
    <source>
        <dbReference type="Pfam" id="PF02631"/>
    </source>
</evidence>
<dbReference type="HAMAP" id="MF_01114">
    <property type="entry name" value="RecX"/>
    <property type="match status" value="1"/>
</dbReference>
<proteinExistence type="inferred from homology"/>
<evidence type="ECO:0000256" key="3">
    <source>
        <dbReference type="ARBA" id="ARBA00018111"/>
    </source>
</evidence>
<dbReference type="Pfam" id="PF02631">
    <property type="entry name" value="RecX_HTH2"/>
    <property type="match status" value="1"/>
</dbReference>
<comment type="subcellular location">
    <subcellularLocation>
        <location evidence="1 5">Cytoplasm</location>
    </subcellularLocation>
</comment>
<evidence type="ECO:0000256" key="5">
    <source>
        <dbReference type="HAMAP-Rule" id="MF_01114"/>
    </source>
</evidence>
<dbReference type="InterPro" id="IPR036388">
    <property type="entry name" value="WH-like_DNA-bd_sf"/>
</dbReference>
<dbReference type="InterPro" id="IPR003783">
    <property type="entry name" value="Regulatory_RecX"/>
</dbReference>
<evidence type="ECO:0000313" key="10">
    <source>
        <dbReference type="Proteomes" id="UP000199648"/>
    </source>
</evidence>
<name>A0A1G5PKH0_9GAMM</name>
<dbReference type="EMBL" id="FMWD01000001">
    <property type="protein sequence ID" value="SCZ49671.1"/>
    <property type="molecule type" value="Genomic_DNA"/>
</dbReference>
<evidence type="ECO:0000259" key="8">
    <source>
        <dbReference type="Pfam" id="PF21982"/>
    </source>
</evidence>
<sequence>MGMASDAEVRETAIRLLARREHSRRELAFKLDGRGFDREQVDPILDDLESRGLLSDVRFAEFFVRSRVSNGCGPLRIRAELRERGVEDGVIAGQLAEVDADWCELAAQVRRKRFGEPIPGEFKQRAKQMRFLQYRGFESEQIRAAVRGDEWD</sequence>
<dbReference type="Gene3D" id="1.10.10.10">
    <property type="entry name" value="Winged helix-like DNA-binding domain superfamily/Winged helix DNA-binding domain"/>
    <property type="match status" value="3"/>
</dbReference>
<dbReference type="Proteomes" id="UP000199648">
    <property type="component" value="Unassembled WGS sequence"/>
</dbReference>
<feature type="domain" description="RecX first three-helical" evidence="8">
    <location>
        <begin position="10"/>
        <end position="48"/>
    </location>
</feature>
<organism evidence="9 10">
    <name type="scientific">Thiohalomonas denitrificans</name>
    <dbReference type="NCBI Taxonomy" id="415747"/>
    <lineage>
        <taxon>Bacteria</taxon>
        <taxon>Pseudomonadati</taxon>
        <taxon>Pseudomonadota</taxon>
        <taxon>Gammaproteobacteria</taxon>
        <taxon>Thiohalomonadales</taxon>
        <taxon>Thiohalomonadaceae</taxon>
        <taxon>Thiohalomonas</taxon>
    </lineage>
</organism>
<evidence type="ECO:0000259" key="7">
    <source>
        <dbReference type="Pfam" id="PF21981"/>
    </source>
</evidence>
<dbReference type="InterPro" id="IPR053925">
    <property type="entry name" value="RecX_HTH_3rd"/>
</dbReference>
<keyword evidence="4 5" id="KW-0963">Cytoplasm</keyword>
<evidence type="ECO:0000313" key="9">
    <source>
        <dbReference type="EMBL" id="SCZ49671.1"/>
    </source>
</evidence>
<comment type="similarity">
    <text evidence="2 5">Belongs to the RecX family.</text>
</comment>
<dbReference type="RefSeq" id="WP_217631862.1">
    <property type="nucleotide sequence ID" value="NZ_FMWD01000001.1"/>
</dbReference>
<dbReference type="InterPro" id="IPR053926">
    <property type="entry name" value="RecX_HTH_1st"/>
</dbReference>
<reference evidence="9 10" key="1">
    <citation type="submission" date="2016-10" db="EMBL/GenBank/DDBJ databases">
        <authorList>
            <person name="de Groot N.N."/>
        </authorList>
    </citation>
    <scope>NUCLEOTIDE SEQUENCE [LARGE SCALE GENOMIC DNA]</scope>
    <source>
        <strain evidence="9 10">HLD2</strain>
    </source>
</reference>
<dbReference type="AlphaFoldDB" id="A0A1G5PKH0"/>
<dbReference type="PANTHER" id="PTHR33602">
    <property type="entry name" value="REGULATORY PROTEIN RECX FAMILY PROTEIN"/>
    <property type="match status" value="1"/>
</dbReference>
<evidence type="ECO:0000256" key="4">
    <source>
        <dbReference type="ARBA" id="ARBA00022490"/>
    </source>
</evidence>
<evidence type="ECO:0000256" key="2">
    <source>
        <dbReference type="ARBA" id="ARBA00009695"/>
    </source>
</evidence>
<dbReference type="STRING" id="415747.SAMN03097708_00232"/>